<dbReference type="PANTHER" id="PTHR12085:SF6">
    <property type="entry name" value="CALCIUM BINDING PROTEIN"/>
    <property type="match status" value="1"/>
</dbReference>
<evidence type="ECO:0000313" key="1">
    <source>
        <dbReference type="EMBL" id="CAH1430108.1"/>
    </source>
</evidence>
<dbReference type="InterPro" id="IPR039865">
    <property type="entry name" value="PPP2R3C"/>
</dbReference>
<accession>A0AAU9NAL4</accession>
<dbReference type="EMBL" id="CAKMRJ010003334">
    <property type="protein sequence ID" value="CAH1430108.1"/>
    <property type="molecule type" value="Genomic_DNA"/>
</dbReference>
<protein>
    <submittedName>
        <fullName evidence="1">Uncharacterized protein</fullName>
    </submittedName>
</protein>
<dbReference type="GO" id="GO:0000226">
    <property type="term" value="P:microtubule cytoskeleton organization"/>
    <property type="evidence" value="ECO:0007669"/>
    <property type="project" value="TreeGrafter"/>
</dbReference>
<evidence type="ECO:0000313" key="2">
    <source>
        <dbReference type="Proteomes" id="UP001157418"/>
    </source>
</evidence>
<dbReference type="GO" id="GO:0030865">
    <property type="term" value="P:cortical cytoskeleton organization"/>
    <property type="evidence" value="ECO:0007669"/>
    <property type="project" value="TreeGrafter"/>
</dbReference>
<reference evidence="1 2" key="1">
    <citation type="submission" date="2022-01" db="EMBL/GenBank/DDBJ databases">
        <authorList>
            <person name="Xiong W."/>
            <person name="Schranz E."/>
        </authorList>
    </citation>
    <scope>NUCLEOTIDE SEQUENCE [LARGE SCALE GENOMIC DNA]</scope>
</reference>
<gene>
    <name evidence="1" type="ORF">LVIROSA_LOCUS16912</name>
</gene>
<dbReference type="PANTHER" id="PTHR12085">
    <property type="entry name" value="SERINE/THREONINE-PROTEIN PHOSPHATASE 2A REGULATORY SUBUNIT B'' SUBUNIT GAMMA"/>
    <property type="match status" value="1"/>
</dbReference>
<dbReference type="GO" id="GO:0035303">
    <property type="term" value="P:regulation of dephosphorylation"/>
    <property type="evidence" value="ECO:0007669"/>
    <property type="project" value="InterPro"/>
</dbReference>
<organism evidence="1 2">
    <name type="scientific">Lactuca virosa</name>
    <dbReference type="NCBI Taxonomy" id="75947"/>
    <lineage>
        <taxon>Eukaryota</taxon>
        <taxon>Viridiplantae</taxon>
        <taxon>Streptophyta</taxon>
        <taxon>Embryophyta</taxon>
        <taxon>Tracheophyta</taxon>
        <taxon>Spermatophyta</taxon>
        <taxon>Magnoliopsida</taxon>
        <taxon>eudicotyledons</taxon>
        <taxon>Gunneridae</taxon>
        <taxon>Pentapetalae</taxon>
        <taxon>asterids</taxon>
        <taxon>campanulids</taxon>
        <taxon>Asterales</taxon>
        <taxon>Asteraceae</taxon>
        <taxon>Cichorioideae</taxon>
        <taxon>Cichorieae</taxon>
        <taxon>Lactucinae</taxon>
        <taxon>Lactuca</taxon>
    </lineage>
</organism>
<proteinExistence type="predicted"/>
<sequence length="172" mass="20047">MEAYIRGLIPNLAQLCDMPTEFVQMYCHIAAHKFFFFCDPSRRDDEGSCITLPIAFDHKRQQSAPSTVIFVTHAHPYPSVLHTPPLHAYTLTCHHPEQTYNGIQFVSGPLPSSHSHPHQKSEICERENTHTHLHQRLQREFQSLQFLFLSSIHFRTLHSFSVWKIICYGREH</sequence>
<keyword evidence="2" id="KW-1185">Reference proteome</keyword>
<comment type="caution">
    <text evidence="1">The sequence shown here is derived from an EMBL/GenBank/DDBJ whole genome shotgun (WGS) entry which is preliminary data.</text>
</comment>
<dbReference type="Proteomes" id="UP001157418">
    <property type="component" value="Unassembled WGS sequence"/>
</dbReference>
<dbReference type="GO" id="GO:0005819">
    <property type="term" value="C:spindle"/>
    <property type="evidence" value="ECO:0007669"/>
    <property type="project" value="TreeGrafter"/>
</dbReference>
<name>A0AAU9NAL4_9ASTR</name>
<dbReference type="AlphaFoldDB" id="A0AAU9NAL4"/>